<gene>
    <name evidence="9" type="ORF">ACFPM4_18830</name>
</gene>
<dbReference type="Pfam" id="PF00528">
    <property type="entry name" value="BPD_transp_1"/>
    <property type="match status" value="1"/>
</dbReference>
<sequence>MKKTSFSSIPTFRKKEILLAYLFVASPIIGFILFGFIPTVWSIGLSFTEWDLLSPPKYIGVENYKELLQDEKVYKSIFNTLYLMLGVPIGMIISLILAVMMNRKIMGSSAFRAIYYIPVISPIIAVSLVWQWIFNYDFGLLNNLLWDWFGIEGPNWLGDASWVKPSLIIIGVWSGVGSTMILYLAGLQSIPTSYYEAADVDGANIFQKFFRITLPLLTPIHFFVIVMGVIGAFQSFSQIYILAGDGGPEYSAATIVFNIFQNGFDYYNMGYASATAWILGVIVFVVTLIQFKLSKRWVYEG</sequence>
<dbReference type="SUPFAM" id="SSF161098">
    <property type="entry name" value="MetI-like"/>
    <property type="match status" value="1"/>
</dbReference>
<accession>A0ABW0LP59</accession>
<keyword evidence="4 7" id="KW-0812">Transmembrane</keyword>
<dbReference type="EMBL" id="JBHSMC010000029">
    <property type="protein sequence ID" value="MFC5466782.1"/>
    <property type="molecule type" value="Genomic_DNA"/>
</dbReference>
<comment type="similarity">
    <text evidence="7">Belongs to the binding-protein-dependent transport system permease family.</text>
</comment>
<keyword evidence="3" id="KW-1003">Cell membrane</keyword>
<proteinExistence type="inferred from homology"/>
<protein>
    <submittedName>
        <fullName evidence="9">Carbohydrate ABC transporter permease</fullName>
    </submittedName>
</protein>
<feature type="transmembrane region" description="Helical" evidence="7">
    <location>
        <begin position="20"/>
        <end position="43"/>
    </location>
</feature>
<evidence type="ECO:0000256" key="3">
    <source>
        <dbReference type="ARBA" id="ARBA00022475"/>
    </source>
</evidence>
<evidence type="ECO:0000256" key="6">
    <source>
        <dbReference type="ARBA" id="ARBA00023136"/>
    </source>
</evidence>
<organism evidence="9 10">
    <name type="scientific">Lederbergia graminis</name>
    <dbReference type="NCBI Taxonomy" id="735518"/>
    <lineage>
        <taxon>Bacteria</taxon>
        <taxon>Bacillati</taxon>
        <taxon>Bacillota</taxon>
        <taxon>Bacilli</taxon>
        <taxon>Bacillales</taxon>
        <taxon>Bacillaceae</taxon>
        <taxon>Lederbergia</taxon>
    </lineage>
</organism>
<evidence type="ECO:0000259" key="8">
    <source>
        <dbReference type="PROSITE" id="PS50928"/>
    </source>
</evidence>
<keyword evidence="6 7" id="KW-0472">Membrane</keyword>
<dbReference type="InterPro" id="IPR035906">
    <property type="entry name" value="MetI-like_sf"/>
</dbReference>
<feature type="transmembrane region" description="Helical" evidence="7">
    <location>
        <begin position="269"/>
        <end position="289"/>
    </location>
</feature>
<dbReference type="RefSeq" id="WP_382355341.1">
    <property type="nucleotide sequence ID" value="NZ_JBHSMC010000029.1"/>
</dbReference>
<evidence type="ECO:0000256" key="7">
    <source>
        <dbReference type="RuleBase" id="RU363032"/>
    </source>
</evidence>
<dbReference type="Proteomes" id="UP001596147">
    <property type="component" value="Unassembled WGS sequence"/>
</dbReference>
<dbReference type="PANTHER" id="PTHR30193">
    <property type="entry name" value="ABC TRANSPORTER PERMEASE PROTEIN"/>
    <property type="match status" value="1"/>
</dbReference>
<evidence type="ECO:0000256" key="4">
    <source>
        <dbReference type="ARBA" id="ARBA00022692"/>
    </source>
</evidence>
<comment type="subcellular location">
    <subcellularLocation>
        <location evidence="1 7">Cell membrane</location>
        <topology evidence="1 7">Multi-pass membrane protein</topology>
    </subcellularLocation>
</comment>
<dbReference type="PROSITE" id="PS50928">
    <property type="entry name" value="ABC_TM1"/>
    <property type="match status" value="1"/>
</dbReference>
<reference evidence="10" key="1">
    <citation type="journal article" date="2019" name="Int. J. Syst. Evol. Microbiol.">
        <title>The Global Catalogue of Microorganisms (GCM) 10K type strain sequencing project: providing services to taxonomists for standard genome sequencing and annotation.</title>
        <authorList>
            <consortium name="The Broad Institute Genomics Platform"/>
            <consortium name="The Broad Institute Genome Sequencing Center for Infectious Disease"/>
            <person name="Wu L."/>
            <person name="Ma J."/>
        </authorList>
    </citation>
    <scope>NUCLEOTIDE SEQUENCE [LARGE SCALE GENOMIC DNA]</scope>
    <source>
        <strain evidence="10">CGMCC 1.12237</strain>
    </source>
</reference>
<keyword evidence="2 7" id="KW-0813">Transport</keyword>
<evidence type="ECO:0000313" key="9">
    <source>
        <dbReference type="EMBL" id="MFC5466782.1"/>
    </source>
</evidence>
<evidence type="ECO:0000256" key="5">
    <source>
        <dbReference type="ARBA" id="ARBA00022989"/>
    </source>
</evidence>
<evidence type="ECO:0000313" key="10">
    <source>
        <dbReference type="Proteomes" id="UP001596147"/>
    </source>
</evidence>
<dbReference type="PANTHER" id="PTHR30193:SF1">
    <property type="entry name" value="ABC TRANSPORTER PERMEASE PROTEIN YESP-RELATED"/>
    <property type="match status" value="1"/>
</dbReference>
<dbReference type="InterPro" id="IPR000515">
    <property type="entry name" value="MetI-like"/>
</dbReference>
<keyword evidence="5 7" id="KW-1133">Transmembrane helix</keyword>
<comment type="caution">
    <text evidence="9">The sequence shown here is derived from an EMBL/GenBank/DDBJ whole genome shotgun (WGS) entry which is preliminary data.</text>
</comment>
<keyword evidence="10" id="KW-1185">Reference proteome</keyword>
<feature type="transmembrane region" description="Helical" evidence="7">
    <location>
        <begin position="216"/>
        <end position="241"/>
    </location>
</feature>
<evidence type="ECO:0000256" key="1">
    <source>
        <dbReference type="ARBA" id="ARBA00004651"/>
    </source>
</evidence>
<feature type="transmembrane region" description="Helical" evidence="7">
    <location>
        <begin position="81"/>
        <end position="101"/>
    </location>
</feature>
<dbReference type="CDD" id="cd06261">
    <property type="entry name" value="TM_PBP2"/>
    <property type="match status" value="1"/>
</dbReference>
<dbReference type="InterPro" id="IPR051393">
    <property type="entry name" value="ABC_transporter_permease"/>
</dbReference>
<feature type="transmembrane region" description="Helical" evidence="7">
    <location>
        <begin position="113"/>
        <end position="133"/>
    </location>
</feature>
<name>A0ABW0LP59_9BACI</name>
<feature type="transmembrane region" description="Helical" evidence="7">
    <location>
        <begin position="166"/>
        <end position="185"/>
    </location>
</feature>
<dbReference type="Gene3D" id="1.10.3720.10">
    <property type="entry name" value="MetI-like"/>
    <property type="match status" value="1"/>
</dbReference>
<evidence type="ECO:0000256" key="2">
    <source>
        <dbReference type="ARBA" id="ARBA00022448"/>
    </source>
</evidence>
<feature type="domain" description="ABC transmembrane type-1" evidence="8">
    <location>
        <begin position="76"/>
        <end position="290"/>
    </location>
</feature>